<dbReference type="EMBL" id="AHAM01000098">
    <property type="protein sequence ID" value="EHK56805.1"/>
    <property type="molecule type" value="Genomic_DNA"/>
</dbReference>
<gene>
    <name evidence="1" type="ORF">MAXJ12_13041</name>
</gene>
<accession>H0HR25</accession>
<dbReference type="OrthoDB" id="8243998at2"/>
<evidence type="ECO:0000313" key="2">
    <source>
        <dbReference type="Proteomes" id="UP000003250"/>
    </source>
</evidence>
<sequence>MWTKLKTFFADSETIFWARLQMFAGILIEVASTVDPLLLQPVFGDYFPYFLIANGLLTEYLRRRREADM</sequence>
<dbReference type="RefSeq" id="WP_008836235.1">
    <property type="nucleotide sequence ID" value="NZ_AHAM01000098.1"/>
</dbReference>
<dbReference type="AlphaFoldDB" id="H0HR25"/>
<organism evidence="1 2">
    <name type="scientific">Mesorhizobium alhagi CCNWXJ12-2</name>
    <dbReference type="NCBI Taxonomy" id="1107882"/>
    <lineage>
        <taxon>Bacteria</taxon>
        <taxon>Pseudomonadati</taxon>
        <taxon>Pseudomonadota</taxon>
        <taxon>Alphaproteobacteria</taxon>
        <taxon>Hyphomicrobiales</taxon>
        <taxon>Phyllobacteriaceae</taxon>
        <taxon>Allomesorhizobium</taxon>
    </lineage>
</organism>
<dbReference type="PATRIC" id="fig|1107882.3.peg.2553"/>
<proteinExistence type="predicted"/>
<evidence type="ECO:0000313" key="1">
    <source>
        <dbReference type="EMBL" id="EHK56805.1"/>
    </source>
</evidence>
<dbReference type="Proteomes" id="UP000003250">
    <property type="component" value="Unassembled WGS sequence"/>
</dbReference>
<protein>
    <submittedName>
        <fullName evidence="1">Uncharacterized protein</fullName>
    </submittedName>
</protein>
<name>H0HR25_9HYPH</name>
<reference evidence="1 2" key="1">
    <citation type="journal article" date="2012" name="J. Bacteriol.">
        <title>Draft Genome Sequence of Mesorhizobium alhagi CCNWXJ12-2T, a Novel Salt-Resistant Species Isolated from the Desert of Northwestern China.</title>
        <authorList>
            <person name="Zhou M."/>
            <person name="Chen W."/>
            <person name="Chen H."/>
            <person name="Wei G."/>
        </authorList>
    </citation>
    <scope>NUCLEOTIDE SEQUENCE [LARGE SCALE GENOMIC DNA]</scope>
    <source>
        <strain evidence="1 2">CCNWXJ12-2</strain>
    </source>
</reference>
<keyword evidence="2" id="KW-1185">Reference proteome</keyword>